<keyword evidence="4" id="KW-1185">Reference proteome</keyword>
<feature type="domain" description="BOD1/SHG1" evidence="2">
    <location>
        <begin position="23"/>
        <end position="91"/>
    </location>
</feature>
<gene>
    <name evidence="3" type="ORF">GLX27_003254</name>
</gene>
<feature type="region of interest" description="Disordered" evidence="1">
    <location>
        <begin position="1"/>
        <end position="21"/>
    </location>
</feature>
<evidence type="ECO:0000256" key="1">
    <source>
        <dbReference type="SAM" id="MobiDB-lite"/>
    </source>
</evidence>
<protein>
    <recommendedName>
        <fullName evidence="2">BOD1/SHG1 domain-containing protein</fullName>
    </recommendedName>
</protein>
<organism evidence="3 4">
    <name type="scientific">Malassezia furfur</name>
    <name type="common">Pityriasis versicolor infection agent</name>
    <name type="synonym">Pityrosporum furfur</name>
    <dbReference type="NCBI Taxonomy" id="55194"/>
    <lineage>
        <taxon>Eukaryota</taxon>
        <taxon>Fungi</taxon>
        <taxon>Dikarya</taxon>
        <taxon>Basidiomycota</taxon>
        <taxon>Ustilaginomycotina</taxon>
        <taxon>Malasseziomycetes</taxon>
        <taxon>Malasseziales</taxon>
        <taxon>Malasseziaceae</taxon>
        <taxon>Malassezia</taxon>
    </lineage>
</organism>
<evidence type="ECO:0000259" key="2">
    <source>
        <dbReference type="Pfam" id="PF05205"/>
    </source>
</evidence>
<accession>A0ABY8ESU2</accession>
<dbReference type="EMBL" id="CP046236">
    <property type="protein sequence ID" value="WFD48584.1"/>
    <property type="molecule type" value="Genomic_DNA"/>
</dbReference>
<reference evidence="3 4" key="1">
    <citation type="journal article" date="2020" name="Elife">
        <title>Loss of centromere function drives karyotype evolution in closely related Malassezia species.</title>
        <authorList>
            <person name="Sankaranarayanan S.R."/>
            <person name="Ianiri G."/>
            <person name="Coelho M.A."/>
            <person name="Reza M.H."/>
            <person name="Thimmappa B.C."/>
            <person name="Ganguly P."/>
            <person name="Vadnala R.N."/>
            <person name="Sun S."/>
            <person name="Siddharthan R."/>
            <person name="Tellgren-Roth C."/>
            <person name="Dawson T.L."/>
            <person name="Heitman J."/>
            <person name="Sanyal K."/>
        </authorList>
    </citation>
    <scope>NUCLEOTIDE SEQUENCE [LARGE SCALE GENOMIC DNA]</scope>
    <source>
        <strain evidence="3">CBS14141</strain>
    </source>
</reference>
<feature type="compositionally biased region" description="Basic and acidic residues" evidence="1">
    <location>
        <begin position="146"/>
        <end position="161"/>
    </location>
</feature>
<evidence type="ECO:0000313" key="3">
    <source>
        <dbReference type="EMBL" id="WFD48584.1"/>
    </source>
</evidence>
<dbReference type="Proteomes" id="UP000818624">
    <property type="component" value="Chromosome 3"/>
</dbReference>
<evidence type="ECO:0000313" key="4">
    <source>
        <dbReference type="Proteomes" id="UP000818624"/>
    </source>
</evidence>
<proteinExistence type="predicted"/>
<feature type="region of interest" description="Disordered" evidence="1">
    <location>
        <begin position="104"/>
        <end position="161"/>
    </location>
</feature>
<dbReference type="InterPro" id="IPR055264">
    <property type="entry name" value="BOD1/SHG1_dom"/>
</dbReference>
<sequence length="161" mass="17969">MSESPAAQDKQAAPSTQWTPEALVEEFKRQGHFDLIRKQILHEFQQSAHHAAFVEQADNAMMDALKKRPDHYVFRDARLRHSDLLRELDQNPLFPDLVGKLAAPHAMSESASGGDGDGEALLGPRGRVGQQVREQLAQMLQASESRTAHSTDTPEHDHDTE</sequence>
<dbReference type="Pfam" id="PF05205">
    <property type="entry name" value="COMPASS-Shg1"/>
    <property type="match status" value="1"/>
</dbReference>
<name>A0ABY8ESU2_MALFU</name>